<dbReference type="EMBL" id="JAWDGP010004715">
    <property type="protein sequence ID" value="KAK3762367.1"/>
    <property type="molecule type" value="Genomic_DNA"/>
</dbReference>
<sequence>MIGEGTSDKAEIRKPLAWHPARHNLHNHLKPGKRETEQLPNPPPKPPSRSGSTWSDSPIHAGLPWLLRTELCLKGMEEPGDLTLFDWGGYSTAGGGQTWSDLPQPAQLAASNTSQGLHWKSRNILELASRDHVCAGILSVSTLVEVKLASTRQSQWVSRSSHLVSFMVCRACWLSAVYKQCGQVWAGERKLRRLFSQTVYKQWRMAGNVWGSGARLTG</sequence>
<feature type="compositionally biased region" description="Basic and acidic residues" evidence="1">
    <location>
        <begin position="1"/>
        <end position="14"/>
    </location>
</feature>
<feature type="compositionally biased region" description="Basic residues" evidence="1">
    <location>
        <begin position="20"/>
        <end position="31"/>
    </location>
</feature>
<protein>
    <submittedName>
        <fullName evidence="2">Uncharacterized protein</fullName>
    </submittedName>
</protein>
<reference evidence="2" key="1">
    <citation type="journal article" date="2023" name="G3 (Bethesda)">
        <title>A reference genome for the long-term kleptoplast-retaining sea slug Elysia crispata morphotype clarki.</title>
        <authorList>
            <person name="Eastman K.E."/>
            <person name="Pendleton A.L."/>
            <person name="Shaikh M.A."/>
            <person name="Suttiyut T."/>
            <person name="Ogas R."/>
            <person name="Tomko P."/>
            <person name="Gavelis G."/>
            <person name="Widhalm J.R."/>
            <person name="Wisecaver J.H."/>
        </authorList>
    </citation>
    <scope>NUCLEOTIDE SEQUENCE</scope>
    <source>
        <strain evidence="2">ECLA1</strain>
    </source>
</reference>
<accession>A0AAE0Z410</accession>
<name>A0AAE0Z410_9GAST</name>
<feature type="region of interest" description="Disordered" evidence="1">
    <location>
        <begin position="1"/>
        <end position="56"/>
    </location>
</feature>
<dbReference type="Proteomes" id="UP001283361">
    <property type="component" value="Unassembled WGS sequence"/>
</dbReference>
<proteinExistence type="predicted"/>
<evidence type="ECO:0000313" key="2">
    <source>
        <dbReference type="EMBL" id="KAK3762367.1"/>
    </source>
</evidence>
<organism evidence="2 3">
    <name type="scientific">Elysia crispata</name>
    <name type="common">lettuce slug</name>
    <dbReference type="NCBI Taxonomy" id="231223"/>
    <lineage>
        <taxon>Eukaryota</taxon>
        <taxon>Metazoa</taxon>
        <taxon>Spiralia</taxon>
        <taxon>Lophotrochozoa</taxon>
        <taxon>Mollusca</taxon>
        <taxon>Gastropoda</taxon>
        <taxon>Heterobranchia</taxon>
        <taxon>Euthyneura</taxon>
        <taxon>Panpulmonata</taxon>
        <taxon>Sacoglossa</taxon>
        <taxon>Placobranchoidea</taxon>
        <taxon>Plakobranchidae</taxon>
        <taxon>Elysia</taxon>
    </lineage>
</organism>
<evidence type="ECO:0000313" key="3">
    <source>
        <dbReference type="Proteomes" id="UP001283361"/>
    </source>
</evidence>
<dbReference type="AlphaFoldDB" id="A0AAE0Z410"/>
<comment type="caution">
    <text evidence="2">The sequence shown here is derived from an EMBL/GenBank/DDBJ whole genome shotgun (WGS) entry which is preliminary data.</text>
</comment>
<evidence type="ECO:0000256" key="1">
    <source>
        <dbReference type="SAM" id="MobiDB-lite"/>
    </source>
</evidence>
<gene>
    <name evidence="2" type="ORF">RRG08_031951</name>
</gene>
<keyword evidence="3" id="KW-1185">Reference proteome</keyword>